<proteinExistence type="predicted"/>
<keyword evidence="3" id="KW-1185">Reference proteome</keyword>
<gene>
    <name evidence="2" type="ORF">IPOD504_LOCUS14974</name>
</gene>
<dbReference type="EMBL" id="OW152818">
    <property type="protein sequence ID" value="CAH2071083.1"/>
    <property type="molecule type" value="Genomic_DNA"/>
</dbReference>
<evidence type="ECO:0000313" key="3">
    <source>
        <dbReference type="Proteomes" id="UP000837857"/>
    </source>
</evidence>
<dbReference type="Proteomes" id="UP000837857">
    <property type="component" value="Chromosome 6"/>
</dbReference>
<organism evidence="2 3">
    <name type="scientific">Iphiclides podalirius</name>
    <name type="common">scarce swallowtail</name>
    <dbReference type="NCBI Taxonomy" id="110791"/>
    <lineage>
        <taxon>Eukaryota</taxon>
        <taxon>Metazoa</taxon>
        <taxon>Ecdysozoa</taxon>
        <taxon>Arthropoda</taxon>
        <taxon>Hexapoda</taxon>
        <taxon>Insecta</taxon>
        <taxon>Pterygota</taxon>
        <taxon>Neoptera</taxon>
        <taxon>Endopterygota</taxon>
        <taxon>Lepidoptera</taxon>
        <taxon>Glossata</taxon>
        <taxon>Ditrysia</taxon>
        <taxon>Papilionoidea</taxon>
        <taxon>Papilionidae</taxon>
        <taxon>Papilioninae</taxon>
        <taxon>Iphiclides</taxon>
    </lineage>
</organism>
<reference evidence="2" key="1">
    <citation type="submission" date="2022-03" db="EMBL/GenBank/DDBJ databases">
        <authorList>
            <person name="Martin H S."/>
        </authorList>
    </citation>
    <scope>NUCLEOTIDE SEQUENCE</scope>
</reference>
<feature type="non-terminal residue" evidence="2">
    <location>
        <position position="75"/>
    </location>
</feature>
<evidence type="ECO:0000256" key="1">
    <source>
        <dbReference type="SAM" id="MobiDB-lite"/>
    </source>
</evidence>
<evidence type="ECO:0008006" key="4">
    <source>
        <dbReference type="Google" id="ProtNLM"/>
    </source>
</evidence>
<feature type="compositionally biased region" description="Basic and acidic residues" evidence="1">
    <location>
        <begin position="63"/>
        <end position="75"/>
    </location>
</feature>
<name>A0ABN8J1W2_9NEOP</name>
<sequence length="75" mass="8358">MRREHLPSGRSREAIFAKYKRGMRWGRGAHHPRAVARTLNRAAGVQIPRDGRRAGHRAGAGEGADREVASCDRSR</sequence>
<feature type="region of interest" description="Disordered" evidence="1">
    <location>
        <begin position="40"/>
        <end position="75"/>
    </location>
</feature>
<evidence type="ECO:0000313" key="2">
    <source>
        <dbReference type="EMBL" id="CAH2071083.1"/>
    </source>
</evidence>
<protein>
    <recommendedName>
        <fullName evidence="4">Transposase</fullName>
    </recommendedName>
</protein>
<accession>A0ABN8J1W2</accession>